<organism evidence="2 3">
    <name type="scientific">Shewanella sairae</name>
    <dbReference type="NCBI Taxonomy" id="190310"/>
    <lineage>
        <taxon>Bacteria</taxon>
        <taxon>Pseudomonadati</taxon>
        <taxon>Pseudomonadota</taxon>
        <taxon>Gammaproteobacteria</taxon>
        <taxon>Alteromonadales</taxon>
        <taxon>Shewanellaceae</taxon>
        <taxon>Shewanella</taxon>
    </lineage>
</organism>
<comment type="caution">
    <text evidence="2">The sequence shown here is derived from an EMBL/GenBank/DDBJ whole genome shotgun (WGS) entry which is preliminary data.</text>
</comment>
<keyword evidence="1" id="KW-1133">Transmembrane helix</keyword>
<dbReference type="NCBIfam" id="TIGR02532">
    <property type="entry name" value="IV_pilin_GFxxxE"/>
    <property type="match status" value="1"/>
</dbReference>
<evidence type="ECO:0000313" key="2">
    <source>
        <dbReference type="EMBL" id="GIU45837.1"/>
    </source>
</evidence>
<evidence type="ECO:0000256" key="1">
    <source>
        <dbReference type="SAM" id="Phobius"/>
    </source>
</evidence>
<dbReference type="InterPro" id="IPR012902">
    <property type="entry name" value="N_methyl_site"/>
</dbReference>
<proteinExistence type="predicted"/>
<sequence>MRSRENGFSLIEVLVALVILVVGLIGVFNLHLVAKRGSFESFQQSQASYFAQDIINRMKLNRTQLIAYTGNYNGSLAHPNTACEVTVGASVVCSVSQTLAWDLYKWEQQMLGFSEVNADSLNVGGLDSPSACVSALANGDVTVVITWRGIRELSDGASNNLDSFVRNCGTASDRRRVYSVKTVII</sequence>
<dbReference type="Proteomes" id="UP000887104">
    <property type="component" value="Unassembled WGS sequence"/>
</dbReference>
<accession>A0ABQ4PE62</accession>
<name>A0ABQ4PE62_9GAMM</name>
<dbReference type="InterPro" id="IPR013362">
    <property type="entry name" value="Pilus_4_PilV"/>
</dbReference>
<keyword evidence="3" id="KW-1185">Reference proteome</keyword>
<keyword evidence="1" id="KW-0812">Transmembrane</keyword>
<dbReference type="RefSeq" id="WP_220781067.1">
    <property type="nucleotide sequence ID" value="NZ_BPEY01000031.1"/>
</dbReference>
<keyword evidence="1" id="KW-0472">Membrane</keyword>
<gene>
    <name evidence="2" type="primary">pilV</name>
    <name evidence="2" type="ORF">TUM4438_20240</name>
</gene>
<feature type="transmembrane region" description="Helical" evidence="1">
    <location>
        <begin position="13"/>
        <end position="34"/>
    </location>
</feature>
<dbReference type="Pfam" id="PF07963">
    <property type="entry name" value="N_methyl"/>
    <property type="match status" value="1"/>
</dbReference>
<dbReference type="NCBIfam" id="TIGR02523">
    <property type="entry name" value="type_IV_pilV"/>
    <property type="match status" value="1"/>
</dbReference>
<protein>
    <submittedName>
        <fullName evidence="2">Type IV pilus modification protein PilV</fullName>
    </submittedName>
</protein>
<dbReference type="EMBL" id="BPEY01000031">
    <property type="protein sequence ID" value="GIU45837.1"/>
    <property type="molecule type" value="Genomic_DNA"/>
</dbReference>
<reference evidence="2" key="1">
    <citation type="submission" date="2021-05" db="EMBL/GenBank/DDBJ databases">
        <title>Molecular characterization for Shewanella algae harboring chromosomal blaOXA-55-like strains isolated from clinical and environment sample.</title>
        <authorList>
            <person name="Ohama Y."/>
            <person name="Aoki K."/>
            <person name="Harada S."/>
            <person name="Moriya K."/>
            <person name="Ishii Y."/>
            <person name="Tateda K."/>
        </authorList>
    </citation>
    <scope>NUCLEOTIDE SEQUENCE</scope>
    <source>
        <strain evidence="2">JCM 11563</strain>
    </source>
</reference>
<evidence type="ECO:0000313" key="3">
    <source>
        <dbReference type="Proteomes" id="UP000887104"/>
    </source>
</evidence>